<name>I0L6R3_9ACTN</name>
<comment type="similarity">
    <text evidence="1">Belongs to the thioesterase family.</text>
</comment>
<dbReference type="STRING" id="1150864.MILUP08_44385"/>
<dbReference type="PANTHER" id="PTHR11487">
    <property type="entry name" value="THIOESTERASE"/>
    <property type="match status" value="1"/>
</dbReference>
<accession>I0L6R3</accession>
<dbReference type="InterPro" id="IPR029058">
    <property type="entry name" value="AB_hydrolase_fold"/>
</dbReference>
<comment type="caution">
    <text evidence="3">The sequence shown here is derived from an EMBL/GenBank/DDBJ whole genome shotgun (WGS) entry which is preliminary data.</text>
</comment>
<dbReference type="AlphaFoldDB" id="I0L6R3"/>
<dbReference type="RefSeq" id="WP_007461630.1">
    <property type="nucleotide sequence ID" value="NZ_HF570108.1"/>
</dbReference>
<dbReference type="OrthoDB" id="8480037at2"/>
<dbReference type="Proteomes" id="UP000003448">
    <property type="component" value="Unassembled WGS sequence"/>
</dbReference>
<sequence length="271" mass="28260">MATPHVSVPTTATRAADAAAWLSCVAPRPAARLRLVCLPYAGAGAAAYRPWASLLGDDVELWTAQLPGRERRLADPPLSTMDELAPPLVDAIVERVRAPFAIFGHSMGGLIGYEVAARLVARGGPVPRRLVVSAARPPRNAAPLGAAHRLDDAALTRWLHDLGGIPDEVLADPGLLELILPTVRADLTVVASYRPAIVPPLPLPVDAVAAADDPLVSPDEVAGWAACTDSGFSLTVVPGGHLYLHDSPPPLSRLLGGGPATDRAYVEGATR</sequence>
<dbReference type="eggNOG" id="COG3208">
    <property type="taxonomic scope" value="Bacteria"/>
</dbReference>
<evidence type="ECO:0000259" key="2">
    <source>
        <dbReference type="Pfam" id="PF00975"/>
    </source>
</evidence>
<evidence type="ECO:0000256" key="1">
    <source>
        <dbReference type="ARBA" id="ARBA00007169"/>
    </source>
</evidence>
<keyword evidence="4" id="KW-1185">Reference proteome</keyword>
<dbReference type="PANTHER" id="PTHR11487:SF0">
    <property type="entry name" value="S-ACYL FATTY ACID SYNTHASE THIOESTERASE, MEDIUM CHAIN"/>
    <property type="match status" value="1"/>
</dbReference>
<dbReference type="InterPro" id="IPR001031">
    <property type="entry name" value="Thioesterase"/>
</dbReference>
<protein>
    <submittedName>
        <fullName evidence="3">Oleoyl-(Acyl-carrier-protein) hydrolase</fullName>
        <ecNumber evidence="3">3.1.2.14</ecNumber>
    </submittedName>
</protein>
<dbReference type="SUPFAM" id="SSF53474">
    <property type="entry name" value="alpha/beta-Hydrolases"/>
    <property type="match status" value="1"/>
</dbReference>
<gene>
    <name evidence="3" type="ORF">MILUP08_44385</name>
</gene>
<reference evidence="4" key="1">
    <citation type="journal article" date="2012" name="J. Bacteriol.">
        <title>Genome Sequence of Micromonospora lupini Lupac 08, Isolated from Root Nodules of Lupinus angustifolius.</title>
        <authorList>
            <person name="Alonso-Vega P."/>
            <person name="Normand P."/>
            <person name="Bacigalupe R."/>
            <person name="Pujic P."/>
            <person name="Lajus A."/>
            <person name="Vallenet D."/>
            <person name="Carro L."/>
            <person name="Coll P."/>
            <person name="Trujillo M.E."/>
        </authorList>
    </citation>
    <scope>NUCLEOTIDE SEQUENCE [LARGE SCALE GENOMIC DNA]</scope>
    <source>
        <strain evidence="4">Lupac 08</strain>
    </source>
</reference>
<dbReference type="EC" id="3.1.2.14" evidence="3"/>
<evidence type="ECO:0000313" key="4">
    <source>
        <dbReference type="Proteomes" id="UP000003448"/>
    </source>
</evidence>
<dbReference type="InterPro" id="IPR012223">
    <property type="entry name" value="TEII"/>
</dbReference>
<dbReference type="Gene3D" id="3.40.50.1820">
    <property type="entry name" value="alpha/beta hydrolase"/>
    <property type="match status" value="1"/>
</dbReference>
<feature type="domain" description="Thioesterase" evidence="2">
    <location>
        <begin position="34"/>
        <end position="245"/>
    </location>
</feature>
<organism evidence="3 4">
    <name type="scientific">Micromonospora lupini str. Lupac 08</name>
    <dbReference type="NCBI Taxonomy" id="1150864"/>
    <lineage>
        <taxon>Bacteria</taxon>
        <taxon>Bacillati</taxon>
        <taxon>Actinomycetota</taxon>
        <taxon>Actinomycetes</taxon>
        <taxon>Micromonosporales</taxon>
        <taxon>Micromonosporaceae</taxon>
        <taxon>Micromonospora</taxon>
    </lineage>
</organism>
<keyword evidence="3" id="KW-0378">Hydrolase</keyword>
<evidence type="ECO:0000313" key="3">
    <source>
        <dbReference type="EMBL" id="CCH19510.1"/>
    </source>
</evidence>
<proteinExistence type="inferred from homology"/>
<dbReference type="GO" id="GO:0008610">
    <property type="term" value="P:lipid biosynthetic process"/>
    <property type="evidence" value="ECO:0007669"/>
    <property type="project" value="TreeGrafter"/>
</dbReference>
<dbReference type="EMBL" id="CAIE01000035">
    <property type="protein sequence ID" value="CCH19510.1"/>
    <property type="molecule type" value="Genomic_DNA"/>
</dbReference>
<dbReference type="GO" id="GO:0016297">
    <property type="term" value="F:fatty acyl-[ACP] hydrolase activity"/>
    <property type="evidence" value="ECO:0007669"/>
    <property type="project" value="UniProtKB-EC"/>
</dbReference>
<dbReference type="Pfam" id="PF00975">
    <property type="entry name" value="Thioesterase"/>
    <property type="match status" value="1"/>
</dbReference>